<dbReference type="InterPro" id="IPR013087">
    <property type="entry name" value="Znf_C2H2_type"/>
</dbReference>
<dbReference type="GO" id="GO:0031519">
    <property type="term" value="C:PcG protein complex"/>
    <property type="evidence" value="ECO:0007669"/>
    <property type="project" value="TreeGrafter"/>
</dbReference>
<keyword evidence="2" id="KW-0677">Repeat</keyword>
<organism evidence="9 10">
    <name type="scientific">Botryobasidium botryosum (strain FD-172 SS1)</name>
    <dbReference type="NCBI Taxonomy" id="930990"/>
    <lineage>
        <taxon>Eukaryota</taxon>
        <taxon>Fungi</taxon>
        <taxon>Dikarya</taxon>
        <taxon>Basidiomycota</taxon>
        <taxon>Agaricomycotina</taxon>
        <taxon>Agaricomycetes</taxon>
        <taxon>Cantharellales</taxon>
        <taxon>Botryobasidiaceae</taxon>
        <taxon>Botryobasidium</taxon>
    </lineage>
</organism>
<keyword evidence="10" id="KW-1185">Reference proteome</keyword>
<evidence type="ECO:0000256" key="4">
    <source>
        <dbReference type="ARBA" id="ARBA00022833"/>
    </source>
</evidence>
<dbReference type="PROSITE" id="PS50157">
    <property type="entry name" value="ZINC_FINGER_C2H2_2"/>
    <property type="match status" value="2"/>
</dbReference>
<feature type="region of interest" description="Disordered" evidence="7">
    <location>
        <begin position="207"/>
        <end position="237"/>
    </location>
</feature>
<feature type="domain" description="C2H2-type" evidence="8">
    <location>
        <begin position="23"/>
        <end position="52"/>
    </location>
</feature>
<reference evidence="10" key="1">
    <citation type="journal article" date="2014" name="Proc. Natl. Acad. Sci. U.S.A.">
        <title>Extensive sampling of basidiomycete genomes demonstrates inadequacy of the white-rot/brown-rot paradigm for wood decay fungi.</title>
        <authorList>
            <person name="Riley R."/>
            <person name="Salamov A.A."/>
            <person name="Brown D.W."/>
            <person name="Nagy L.G."/>
            <person name="Floudas D."/>
            <person name="Held B.W."/>
            <person name="Levasseur A."/>
            <person name="Lombard V."/>
            <person name="Morin E."/>
            <person name="Otillar R."/>
            <person name="Lindquist E.A."/>
            <person name="Sun H."/>
            <person name="LaButti K.M."/>
            <person name="Schmutz J."/>
            <person name="Jabbour D."/>
            <person name="Luo H."/>
            <person name="Baker S.E."/>
            <person name="Pisabarro A.G."/>
            <person name="Walton J.D."/>
            <person name="Blanchette R.A."/>
            <person name="Henrissat B."/>
            <person name="Martin F."/>
            <person name="Cullen D."/>
            <person name="Hibbett D.S."/>
            <person name="Grigoriev I.V."/>
        </authorList>
    </citation>
    <scope>NUCLEOTIDE SEQUENCE [LARGE SCALE GENOMIC DNA]</scope>
    <source>
        <strain evidence="10">FD-172 SS1</strain>
    </source>
</reference>
<evidence type="ECO:0000256" key="6">
    <source>
        <dbReference type="PROSITE-ProRule" id="PRU00042"/>
    </source>
</evidence>
<dbReference type="OrthoDB" id="4748970at2759"/>
<dbReference type="FunFam" id="3.30.160.60:FF:002343">
    <property type="entry name" value="Zinc finger protein 33A"/>
    <property type="match status" value="1"/>
</dbReference>
<dbReference type="EMBL" id="KL198068">
    <property type="protein sequence ID" value="KDQ10399.1"/>
    <property type="molecule type" value="Genomic_DNA"/>
</dbReference>
<evidence type="ECO:0000256" key="2">
    <source>
        <dbReference type="ARBA" id="ARBA00022737"/>
    </source>
</evidence>
<evidence type="ECO:0000256" key="1">
    <source>
        <dbReference type="ARBA" id="ARBA00022723"/>
    </source>
</evidence>
<dbReference type="FunFam" id="3.30.160.60:FF:000125">
    <property type="entry name" value="Putative zinc finger protein 143"/>
    <property type="match status" value="1"/>
</dbReference>
<dbReference type="GO" id="GO:0008270">
    <property type="term" value="F:zinc ion binding"/>
    <property type="evidence" value="ECO:0007669"/>
    <property type="project" value="UniProtKB-KW"/>
</dbReference>
<keyword evidence="1" id="KW-0479">Metal-binding</keyword>
<dbReference type="PANTHER" id="PTHR14003">
    <property type="entry name" value="TRANSCRIPTIONAL REPRESSOR PROTEIN YY"/>
    <property type="match status" value="1"/>
</dbReference>
<dbReference type="GO" id="GO:0005667">
    <property type="term" value="C:transcription regulator complex"/>
    <property type="evidence" value="ECO:0007669"/>
    <property type="project" value="TreeGrafter"/>
</dbReference>
<dbReference type="InParanoid" id="A0A067M4D8"/>
<dbReference type="GO" id="GO:0000978">
    <property type="term" value="F:RNA polymerase II cis-regulatory region sequence-specific DNA binding"/>
    <property type="evidence" value="ECO:0007669"/>
    <property type="project" value="TreeGrafter"/>
</dbReference>
<dbReference type="GO" id="GO:0000981">
    <property type="term" value="F:DNA-binding transcription factor activity, RNA polymerase II-specific"/>
    <property type="evidence" value="ECO:0007669"/>
    <property type="project" value="UniProtKB-ARBA"/>
</dbReference>
<accession>A0A067M4D8</accession>
<keyword evidence="3 6" id="KW-0863">Zinc-finger</keyword>
<dbReference type="PROSITE" id="PS00028">
    <property type="entry name" value="ZINC_FINGER_C2H2_1"/>
    <property type="match status" value="3"/>
</dbReference>
<evidence type="ECO:0000313" key="10">
    <source>
        <dbReference type="Proteomes" id="UP000027195"/>
    </source>
</evidence>
<dbReference type="Pfam" id="PF00096">
    <property type="entry name" value="zf-C2H2"/>
    <property type="match status" value="1"/>
</dbReference>
<evidence type="ECO:0000256" key="7">
    <source>
        <dbReference type="SAM" id="MobiDB-lite"/>
    </source>
</evidence>
<proteinExistence type="predicted"/>
<gene>
    <name evidence="9" type="ORF">BOTBODRAFT_36299</name>
</gene>
<dbReference type="InterPro" id="IPR036236">
    <property type="entry name" value="Znf_C2H2_sf"/>
</dbReference>
<name>A0A067M4D8_BOTB1</name>
<protein>
    <recommendedName>
        <fullName evidence="8">C2H2-type domain-containing protein</fullName>
    </recommendedName>
</protein>
<dbReference type="Proteomes" id="UP000027195">
    <property type="component" value="Unassembled WGS sequence"/>
</dbReference>
<keyword evidence="5" id="KW-0539">Nucleus</keyword>
<dbReference type="Gene3D" id="3.30.160.60">
    <property type="entry name" value="Classic Zinc Finger"/>
    <property type="match status" value="2"/>
</dbReference>
<keyword evidence="4" id="KW-0862">Zinc</keyword>
<dbReference type="GO" id="GO:0000785">
    <property type="term" value="C:chromatin"/>
    <property type="evidence" value="ECO:0007669"/>
    <property type="project" value="TreeGrafter"/>
</dbReference>
<evidence type="ECO:0000256" key="3">
    <source>
        <dbReference type="ARBA" id="ARBA00022771"/>
    </source>
</evidence>
<dbReference type="HOGENOM" id="CLU_1170493_0_0_1"/>
<feature type="compositionally biased region" description="Basic and acidic residues" evidence="7">
    <location>
        <begin position="218"/>
        <end position="229"/>
    </location>
</feature>
<dbReference type="SUPFAM" id="SSF57667">
    <property type="entry name" value="beta-beta-alpha zinc fingers"/>
    <property type="match status" value="1"/>
</dbReference>
<dbReference type="SMART" id="SM00355">
    <property type="entry name" value="ZnF_C2H2"/>
    <property type="match status" value="3"/>
</dbReference>
<evidence type="ECO:0000256" key="5">
    <source>
        <dbReference type="ARBA" id="ARBA00023242"/>
    </source>
</evidence>
<sequence length="237" mass="26213">MHQPSPYSSGSSSGASHSTQKMFYCTWQGCGKQCTQKINLKAHMRTHTGEKPYSCPFCFQSFAAPTSLNNHVTAKHEYKKFLCPFTGCTKEYSREAATKQHWRKCHDNGSGRPVPHIESVVVPPTDMSAIMSQGMQAGSGSGWPFTEACDSHGFLPTTPSSEFEAIYEGSEGYSGMDYHIGGAAYACTPYSPSLSYYSPAGPDAGFLPEQGPTLYRPPFDRPPYDRPTYDHSQMYHR</sequence>
<dbReference type="PANTHER" id="PTHR14003:SF23">
    <property type="entry name" value="ZINC FINGER PROTEIN 143"/>
    <property type="match status" value="1"/>
</dbReference>
<feature type="domain" description="C2H2-type" evidence="8">
    <location>
        <begin position="53"/>
        <end position="81"/>
    </location>
</feature>
<evidence type="ECO:0000259" key="8">
    <source>
        <dbReference type="PROSITE" id="PS50157"/>
    </source>
</evidence>
<dbReference type="STRING" id="930990.A0A067M4D8"/>
<dbReference type="AlphaFoldDB" id="A0A067M4D8"/>
<evidence type="ECO:0000313" key="9">
    <source>
        <dbReference type="EMBL" id="KDQ10399.1"/>
    </source>
</evidence>